<dbReference type="Gene3D" id="3.30.110.150">
    <property type="entry name" value="SepF-like protein"/>
    <property type="match status" value="1"/>
</dbReference>
<organism evidence="6 7">
    <name type="scientific">Peptidiphaga gingivicola</name>
    <dbReference type="NCBI Taxonomy" id="2741497"/>
    <lineage>
        <taxon>Bacteria</taxon>
        <taxon>Bacillati</taxon>
        <taxon>Actinomycetota</taxon>
        <taxon>Actinomycetes</taxon>
        <taxon>Actinomycetales</taxon>
        <taxon>Actinomycetaceae</taxon>
        <taxon>Peptidiphaga</taxon>
    </lineage>
</organism>
<evidence type="ECO:0000256" key="1">
    <source>
        <dbReference type="ARBA" id="ARBA00022618"/>
    </source>
</evidence>
<accession>A0A179B0S2</accession>
<dbReference type="GO" id="GO:0043093">
    <property type="term" value="P:FtsZ-dependent cytokinesis"/>
    <property type="evidence" value="ECO:0007669"/>
    <property type="project" value="UniProtKB-UniRule"/>
</dbReference>
<proteinExistence type="inferred from homology"/>
<dbReference type="PANTHER" id="PTHR35798:SF1">
    <property type="entry name" value="CELL DIVISION PROTEIN SEPF"/>
    <property type="match status" value="1"/>
</dbReference>
<reference evidence="6 7" key="1">
    <citation type="submission" date="2016-04" db="EMBL/GenBank/DDBJ databases">
        <title>Peptidophaga gingivicola gen. nov., sp. nov., isolated from human subgingival plaque.</title>
        <authorList>
            <person name="Beall C.J."/>
            <person name="Mokrzan E.M."/>
            <person name="Griffen A.L."/>
            <person name="Leys E.J."/>
        </authorList>
    </citation>
    <scope>NUCLEOTIDE SEQUENCE [LARGE SCALE GENOMIC DNA]</scope>
    <source>
        <strain evidence="6 7">BA112</strain>
    </source>
</reference>
<comment type="function">
    <text evidence="4 5">Cell division protein that is part of the divisome complex and is recruited early to the Z-ring. Probably stimulates Z-ring formation, perhaps through the cross-linking of FtsZ protofilaments. Its function overlaps with FtsA.</text>
</comment>
<evidence type="ECO:0000256" key="2">
    <source>
        <dbReference type="ARBA" id="ARBA00023210"/>
    </source>
</evidence>
<evidence type="ECO:0000256" key="3">
    <source>
        <dbReference type="ARBA" id="ARBA00023306"/>
    </source>
</evidence>
<dbReference type="Proteomes" id="UP000078368">
    <property type="component" value="Unassembled WGS sequence"/>
</dbReference>
<comment type="subcellular location">
    <subcellularLocation>
        <location evidence="5">Cytoplasm</location>
    </subcellularLocation>
    <text evidence="5">Localizes to the division site, in a FtsZ-dependent manner.</text>
</comment>
<dbReference type="RefSeq" id="WP_009199779.1">
    <property type="nucleotide sequence ID" value="NZ_LVZK01000003.1"/>
</dbReference>
<keyword evidence="2 5" id="KW-0717">Septation</keyword>
<evidence type="ECO:0000256" key="4">
    <source>
        <dbReference type="ARBA" id="ARBA00044936"/>
    </source>
</evidence>
<keyword evidence="1 5" id="KW-0132">Cell division</keyword>
<keyword evidence="7" id="KW-1185">Reference proteome</keyword>
<dbReference type="Pfam" id="PF04472">
    <property type="entry name" value="SepF"/>
    <property type="match status" value="1"/>
</dbReference>
<dbReference type="GO" id="GO:0000917">
    <property type="term" value="P:division septum assembly"/>
    <property type="evidence" value="ECO:0007669"/>
    <property type="project" value="UniProtKB-KW"/>
</dbReference>
<dbReference type="GO" id="GO:0005737">
    <property type="term" value="C:cytoplasm"/>
    <property type="evidence" value="ECO:0007669"/>
    <property type="project" value="UniProtKB-SubCell"/>
</dbReference>
<dbReference type="InterPro" id="IPR007561">
    <property type="entry name" value="Cell_div_SepF/SepF-rel"/>
</dbReference>
<keyword evidence="3 5" id="KW-0131">Cell cycle</keyword>
<evidence type="ECO:0000313" key="7">
    <source>
        <dbReference type="Proteomes" id="UP000078368"/>
    </source>
</evidence>
<comment type="subunit">
    <text evidence="5">Homodimer. Interacts with FtsZ.</text>
</comment>
<comment type="caution">
    <text evidence="6">The sequence shown here is derived from an EMBL/GenBank/DDBJ whole genome shotgun (WGS) entry which is preliminary data.</text>
</comment>
<comment type="similarity">
    <text evidence="5">Belongs to the SepF family.</text>
</comment>
<dbReference type="STRING" id="1823756.A4H34_09305"/>
<keyword evidence="5" id="KW-0963">Cytoplasm</keyword>
<dbReference type="OrthoDB" id="3731101at2"/>
<gene>
    <name evidence="5" type="primary">sepF</name>
    <name evidence="6" type="ORF">A4H34_09305</name>
</gene>
<dbReference type="InterPro" id="IPR038594">
    <property type="entry name" value="SepF-like_sf"/>
</dbReference>
<evidence type="ECO:0000256" key="5">
    <source>
        <dbReference type="HAMAP-Rule" id="MF_01197"/>
    </source>
</evidence>
<dbReference type="AlphaFoldDB" id="A0A179B0S2"/>
<evidence type="ECO:0000313" key="6">
    <source>
        <dbReference type="EMBL" id="OAP85292.1"/>
    </source>
</evidence>
<sequence>MGMFQRFVDRSTLSDEYDEYEDGYEEYDDEERLDADVSPIRSVPSVPQLARIVTVHPTSFSEVRAFAEQYRSGLPVILNLTETDTESRKRIVDFALGLCFGLEGQLNKVSEDVLLMTPHTVTMDEHAAAGGAPAF</sequence>
<dbReference type="EMBL" id="LVZK01000003">
    <property type="protein sequence ID" value="OAP85292.1"/>
    <property type="molecule type" value="Genomic_DNA"/>
</dbReference>
<dbReference type="HAMAP" id="MF_01197">
    <property type="entry name" value="SepF"/>
    <property type="match status" value="1"/>
</dbReference>
<name>A0A179B0S2_9ACTO</name>
<dbReference type="PANTHER" id="PTHR35798">
    <property type="entry name" value="CELL DIVISION PROTEIN SEPF"/>
    <property type="match status" value="1"/>
</dbReference>
<protein>
    <recommendedName>
        <fullName evidence="5">Cell division protein SepF</fullName>
    </recommendedName>
</protein>
<dbReference type="InterPro" id="IPR023052">
    <property type="entry name" value="Cell_div_SepF"/>
</dbReference>